<dbReference type="Pfam" id="PF02403">
    <property type="entry name" value="Seryl_tRNA_N"/>
    <property type="match status" value="1"/>
</dbReference>
<dbReference type="PIRSF" id="PIRSF001529">
    <property type="entry name" value="Ser-tRNA-synth_IIa"/>
    <property type="match status" value="1"/>
</dbReference>
<evidence type="ECO:0000256" key="2">
    <source>
        <dbReference type="ARBA" id="ARBA00005045"/>
    </source>
</evidence>
<evidence type="ECO:0000259" key="16">
    <source>
        <dbReference type="PROSITE" id="PS50862"/>
    </source>
</evidence>
<dbReference type="HAMAP" id="MF_00176">
    <property type="entry name" value="Ser_tRNA_synth_type1"/>
    <property type="match status" value="1"/>
</dbReference>
<evidence type="ECO:0000256" key="3">
    <source>
        <dbReference type="ARBA" id="ARBA00010728"/>
    </source>
</evidence>
<dbReference type="PANTHER" id="PTHR43697:SF1">
    <property type="entry name" value="SERINE--TRNA LIGASE"/>
    <property type="match status" value="1"/>
</dbReference>
<dbReference type="SUPFAM" id="SSF46589">
    <property type="entry name" value="tRNA-binding arm"/>
    <property type="match status" value="1"/>
</dbReference>
<evidence type="ECO:0000256" key="13">
    <source>
        <dbReference type="PIRSR" id="PIRSR001529-1"/>
    </source>
</evidence>
<evidence type="ECO:0000313" key="18">
    <source>
        <dbReference type="Proteomes" id="UP000509722"/>
    </source>
</evidence>
<dbReference type="InterPro" id="IPR002314">
    <property type="entry name" value="aa-tRNA-synt_IIb"/>
</dbReference>
<keyword evidence="5 12" id="KW-0436">Ligase</keyword>
<organism evidence="17 18">
    <name type="scientific">Campylobacter ureolyticus</name>
    <dbReference type="NCBI Taxonomy" id="827"/>
    <lineage>
        <taxon>Bacteria</taxon>
        <taxon>Pseudomonadati</taxon>
        <taxon>Campylobacterota</taxon>
        <taxon>Epsilonproteobacteria</taxon>
        <taxon>Campylobacterales</taxon>
        <taxon>Campylobacteraceae</taxon>
        <taxon>Campylobacter</taxon>
    </lineage>
</organism>
<evidence type="ECO:0000313" key="17">
    <source>
        <dbReference type="EMBL" id="QKF84920.1"/>
    </source>
</evidence>
<protein>
    <recommendedName>
        <fullName evidence="12">Serine--tRNA ligase</fullName>
        <ecNumber evidence="12">6.1.1.11</ecNumber>
    </recommendedName>
    <alternativeName>
        <fullName evidence="12">Seryl-tRNA synthetase</fullName>
        <shortName evidence="12">SerRS</shortName>
    </alternativeName>
    <alternativeName>
        <fullName evidence="12">Seryl-tRNA(Ser/Sec) synthetase</fullName>
    </alternativeName>
</protein>
<reference evidence="17 18" key="1">
    <citation type="submission" date="2020-05" db="EMBL/GenBank/DDBJ databases">
        <title>Complete genome sequencing of Campylobacter and Arcobacter type strains.</title>
        <authorList>
            <person name="Miller W.G."/>
            <person name="Yee E."/>
        </authorList>
    </citation>
    <scope>NUCLEOTIDE SEQUENCE [LARGE SCALE GENOMIC DNA]</scope>
    <source>
        <strain evidence="17 18">LMG 6451</strain>
    </source>
</reference>
<comment type="subcellular location">
    <subcellularLocation>
        <location evidence="1 12">Cytoplasm</location>
    </subcellularLocation>
</comment>
<feature type="binding site" evidence="12 14">
    <location>
        <begin position="261"/>
        <end position="263"/>
    </location>
    <ligand>
        <name>ATP</name>
        <dbReference type="ChEBI" id="CHEBI:30616"/>
    </ligand>
</feature>
<dbReference type="InterPro" id="IPR033729">
    <property type="entry name" value="SerRS_core"/>
</dbReference>
<keyword evidence="6 12" id="KW-0547">Nucleotide-binding</keyword>
<dbReference type="InterPro" id="IPR045864">
    <property type="entry name" value="aa-tRNA-synth_II/BPL/LPL"/>
</dbReference>
<dbReference type="RefSeq" id="WP_018712815.1">
    <property type="nucleotide sequence ID" value="NZ_CP053832.1"/>
</dbReference>
<dbReference type="GO" id="GO:0005524">
    <property type="term" value="F:ATP binding"/>
    <property type="evidence" value="ECO:0007669"/>
    <property type="project" value="UniProtKB-UniRule"/>
</dbReference>
<comment type="similarity">
    <text evidence="3 12">Belongs to the class-II aminoacyl-tRNA synthetase family. Type-1 seryl-tRNA synthetase subfamily.</text>
</comment>
<evidence type="ECO:0000256" key="9">
    <source>
        <dbReference type="ARBA" id="ARBA00023146"/>
    </source>
</evidence>
<evidence type="ECO:0000256" key="8">
    <source>
        <dbReference type="ARBA" id="ARBA00022917"/>
    </source>
</evidence>
<comment type="domain">
    <text evidence="12">Consists of two distinct domains, a catalytic core and a N-terminal extension that is involved in tRNA binding.</text>
</comment>
<feature type="binding site" evidence="12 14">
    <location>
        <begin position="348"/>
        <end position="351"/>
    </location>
    <ligand>
        <name>ATP</name>
        <dbReference type="ChEBI" id="CHEBI:30616"/>
    </ligand>
</feature>
<dbReference type="InterPro" id="IPR015866">
    <property type="entry name" value="Ser-tRNA-synth_1_N"/>
</dbReference>
<dbReference type="Pfam" id="PF00587">
    <property type="entry name" value="tRNA-synt_2b"/>
    <property type="match status" value="1"/>
</dbReference>
<keyword evidence="4 12" id="KW-0963">Cytoplasm</keyword>
<feature type="binding site" evidence="12">
    <location>
        <begin position="230"/>
        <end position="232"/>
    </location>
    <ligand>
        <name>L-serine</name>
        <dbReference type="ChEBI" id="CHEBI:33384"/>
    </ligand>
</feature>
<evidence type="ECO:0000256" key="5">
    <source>
        <dbReference type="ARBA" id="ARBA00022598"/>
    </source>
</evidence>
<evidence type="ECO:0000256" key="4">
    <source>
        <dbReference type="ARBA" id="ARBA00022490"/>
    </source>
</evidence>
<evidence type="ECO:0000256" key="15">
    <source>
        <dbReference type="SAM" id="Coils"/>
    </source>
</evidence>
<dbReference type="GO" id="GO:0004828">
    <property type="term" value="F:serine-tRNA ligase activity"/>
    <property type="evidence" value="ECO:0007669"/>
    <property type="project" value="UniProtKB-UniRule"/>
</dbReference>
<dbReference type="InterPro" id="IPR002317">
    <property type="entry name" value="Ser-tRNA-ligase_type_1"/>
</dbReference>
<feature type="domain" description="Aminoacyl-transfer RNA synthetases class-II family profile" evidence="16">
    <location>
        <begin position="139"/>
        <end position="407"/>
    </location>
</feature>
<dbReference type="SUPFAM" id="SSF55681">
    <property type="entry name" value="Class II aaRS and biotin synthetases"/>
    <property type="match status" value="1"/>
</dbReference>
<feature type="binding site" evidence="13">
    <location>
        <position position="380"/>
    </location>
    <ligand>
        <name>L-serine</name>
        <dbReference type="ChEBI" id="CHEBI:33384"/>
    </ligand>
</feature>
<dbReference type="EMBL" id="CP053832">
    <property type="protein sequence ID" value="QKF84920.1"/>
    <property type="molecule type" value="Genomic_DNA"/>
</dbReference>
<name>A0AAE7EB39_9BACT</name>
<comment type="function">
    <text evidence="12">Catalyzes the attachment of serine to tRNA(Ser). Is also able to aminoacylate tRNA(Sec) with serine, to form the misacylated tRNA L-seryl-tRNA(Sec), which will be further converted into selenocysteinyl-tRNA(Sec).</text>
</comment>
<dbReference type="EC" id="6.1.1.11" evidence="12"/>
<feature type="binding site" evidence="12 13">
    <location>
        <position position="284"/>
    </location>
    <ligand>
        <name>L-serine</name>
        <dbReference type="ChEBI" id="CHEBI:33384"/>
    </ligand>
</feature>
<evidence type="ECO:0000256" key="12">
    <source>
        <dbReference type="HAMAP-Rule" id="MF_00176"/>
    </source>
</evidence>
<dbReference type="CDD" id="cd00770">
    <property type="entry name" value="SerRS_core"/>
    <property type="match status" value="1"/>
</dbReference>
<comment type="catalytic activity">
    <reaction evidence="10 12">
        <text>tRNA(Sec) + L-serine + ATP = L-seryl-tRNA(Sec) + AMP + diphosphate + H(+)</text>
        <dbReference type="Rhea" id="RHEA:42580"/>
        <dbReference type="Rhea" id="RHEA-COMP:9742"/>
        <dbReference type="Rhea" id="RHEA-COMP:10128"/>
        <dbReference type="ChEBI" id="CHEBI:15378"/>
        <dbReference type="ChEBI" id="CHEBI:30616"/>
        <dbReference type="ChEBI" id="CHEBI:33019"/>
        <dbReference type="ChEBI" id="CHEBI:33384"/>
        <dbReference type="ChEBI" id="CHEBI:78442"/>
        <dbReference type="ChEBI" id="CHEBI:78533"/>
        <dbReference type="ChEBI" id="CHEBI:456215"/>
        <dbReference type="EC" id="6.1.1.11"/>
    </reaction>
</comment>
<dbReference type="InterPro" id="IPR006195">
    <property type="entry name" value="aa-tRNA-synth_II"/>
</dbReference>
<proteinExistence type="inferred from homology"/>
<dbReference type="GeneID" id="77176382"/>
<accession>A0AAE7EB39</accession>
<comment type="pathway">
    <text evidence="2 12">Aminoacyl-tRNA biosynthesis; selenocysteinyl-tRNA(Sec) biosynthesis; L-seryl-tRNA(Sec) from L-serine and tRNA(Sec): step 1/1.</text>
</comment>
<dbReference type="Gene3D" id="1.10.287.40">
    <property type="entry name" value="Serine-tRNA synthetase, tRNA binding domain"/>
    <property type="match status" value="1"/>
</dbReference>
<keyword evidence="8 12" id="KW-0648">Protein biosynthesis</keyword>
<keyword evidence="15" id="KW-0175">Coiled coil</keyword>
<evidence type="ECO:0000256" key="14">
    <source>
        <dbReference type="PIRSR" id="PIRSR001529-2"/>
    </source>
</evidence>
<evidence type="ECO:0000256" key="10">
    <source>
        <dbReference type="ARBA" id="ARBA00047929"/>
    </source>
</evidence>
<feature type="binding site" evidence="12">
    <location>
        <position position="382"/>
    </location>
    <ligand>
        <name>L-serine</name>
        <dbReference type="ChEBI" id="CHEBI:33384"/>
    </ligand>
</feature>
<dbReference type="GO" id="GO:0006434">
    <property type="term" value="P:seryl-tRNA aminoacylation"/>
    <property type="evidence" value="ECO:0007669"/>
    <property type="project" value="UniProtKB-UniRule"/>
</dbReference>
<dbReference type="PROSITE" id="PS50862">
    <property type="entry name" value="AA_TRNA_LIGASE_II"/>
    <property type="match status" value="1"/>
</dbReference>
<dbReference type="InterPro" id="IPR042103">
    <property type="entry name" value="SerRS_1_N_sf"/>
</dbReference>
<evidence type="ECO:0000256" key="7">
    <source>
        <dbReference type="ARBA" id="ARBA00022840"/>
    </source>
</evidence>
<evidence type="ECO:0000256" key="6">
    <source>
        <dbReference type="ARBA" id="ARBA00022741"/>
    </source>
</evidence>
<dbReference type="Proteomes" id="UP000509722">
    <property type="component" value="Chromosome"/>
</dbReference>
<keyword evidence="7 12" id="KW-0067">ATP-binding</keyword>
<evidence type="ECO:0000256" key="1">
    <source>
        <dbReference type="ARBA" id="ARBA00004496"/>
    </source>
</evidence>
<comment type="subunit">
    <text evidence="12">Homodimer. The tRNA molecule binds across the dimer.</text>
</comment>
<dbReference type="PRINTS" id="PR00981">
    <property type="entry name" value="TRNASYNTHSER"/>
</dbReference>
<feature type="binding site" evidence="13">
    <location>
        <position position="230"/>
    </location>
    <ligand>
        <name>L-serine</name>
        <dbReference type="ChEBI" id="CHEBI:33384"/>
    </ligand>
</feature>
<gene>
    <name evidence="12 17" type="primary">serS</name>
    <name evidence="17" type="ORF">CURT_1475</name>
</gene>
<keyword evidence="9 12" id="KW-0030">Aminoacyl-tRNA synthetase</keyword>
<dbReference type="GO" id="GO:0005737">
    <property type="term" value="C:cytoplasm"/>
    <property type="evidence" value="ECO:0007669"/>
    <property type="project" value="UniProtKB-SubCell"/>
</dbReference>
<sequence length="414" mass="47136">MINLKLIETNFDEFNKKLIAKKVSKEALKELLAVYNDLKAKKLELENLRALQNTKSKEVGIKARNGEDITELKSELEENKQNIQKLQEIVNSIQENLDQKASHIPNIIDDDVPFGENENENVELKKVLEVPKFSFTPKPHYELGEKLGWLDFERGVKLSGSRFTAIKGYGARLNRALINYMIDFNQSRGFELVNVPFVVKPEILYGTGQLPKFEEDLYKINEDELYLIPTSEVPVTNLYNDEIINADILPIKMTCYSHCFRREAGSAGRDTRGMIRQHQFEKVELVSIAKADESDKVFEEMVSCASDLLASLGLPHRHMLLCSGDLGFSAAKTIDLEVWLPSQNCYREISSISNCRDFQARRAKIRYKDGKKNVLAHTLNGSSLAVGRTLIAIMENYQQNDGSIKIPEVLEKYI</sequence>
<dbReference type="NCBIfam" id="TIGR00414">
    <property type="entry name" value="serS"/>
    <property type="match status" value="1"/>
</dbReference>
<comment type="catalytic activity">
    <reaction evidence="11 12">
        <text>tRNA(Ser) + L-serine + ATP = L-seryl-tRNA(Ser) + AMP + diphosphate + H(+)</text>
        <dbReference type="Rhea" id="RHEA:12292"/>
        <dbReference type="Rhea" id="RHEA-COMP:9669"/>
        <dbReference type="Rhea" id="RHEA-COMP:9703"/>
        <dbReference type="ChEBI" id="CHEBI:15378"/>
        <dbReference type="ChEBI" id="CHEBI:30616"/>
        <dbReference type="ChEBI" id="CHEBI:33019"/>
        <dbReference type="ChEBI" id="CHEBI:33384"/>
        <dbReference type="ChEBI" id="CHEBI:78442"/>
        <dbReference type="ChEBI" id="CHEBI:78533"/>
        <dbReference type="ChEBI" id="CHEBI:456215"/>
        <dbReference type="EC" id="6.1.1.11"/>
    </reaction>
</comment>
<dbReference type="PANTHER" id="PTHR43697">
    <property type="entry name" value="SERYL-TRNA SYNTHETASE"/>
    <property type="match status" value="1"/>
</dbReference>
<feature type="coiled-coil region" evidence="15">
    <location>
        <begin position="21"/>
        <end position="103"/>
    </location>
</feature>
<dbReference type="GO" id="GO:0016260">
    <property type="term" value="P:selenocysteine biosynthetic process"/>
    <property type="evidence" value="ECO:0007669"/>
    <property type="project" value="UniProtKB-UniRule"/>
</dbReference>
<dbReference type="InterPro" id="IPR010978">
    <property type="entry name" value="tRNA-bd_arm"/>
</dbReference>
<dbReference type="AlphaFoldDB" id="A0AAE7EB39"/>
<feature type="binding site" evidence="13">
    <location>
        <position position="261"/>
    </location>
    <ligand>
        <name>L-serine</name>
        <dbReference type="ChEBI" id="CHEBI:33384"/>
    </ligand>
</feature>
<comment type="caution">
    <text evidence="12">Lacks conserved residue(s) required for the propagation of feature annotation.</text>
</comment>
<dbReference type="Gene3D" id="3.30.930.10">
    <property type="entry name" value="Bira Bifunctional Protein, Domain 2"/>
    <property type="match status" value="1"/>
</dbReference>
<evidence type="ECO:0000256" key="11">
    <source>
        <dbReference type="ARBA" id="ARBA00048823"/>
    </source>
</evidence>